<dbReference type="GO" id="GO:0020037">
    <property type="term" value="F:heme binding"/>
    <property type="evidence" value="ECO:0007669"/>
    <property type="project" value="TreeGrafter"/>
</dbReference>
<keyword evidence="7 12" id="KW-0479">Metal-binding</keyword>
<accession>A0A919U0R7</accession>
<dbReference type="PIRSF" id="PIRSF006446">
    <property type="entry name" value="Cyt_quinol_oxidase_1"/>
    <property type="match status" value="1"/>
</dbReference>
<dbReference type="RefSeq" id="WP_203747324.1">
    <property type="nucleotide sequence ID" value="NZ_BONK01000001.1"/>
</dbReference>
<dbReference type="GO" id="GO:0016682">
    <property type="term" value="F:oxidoreductase activity, acting on diphenols and related substances as donors, oxygen as acceptor"/>
    <property type="evidence" value="ECO:0007669"/>
    <property type="project" value="TreeGrafter"/>
</dbReference>
<evidence type="ECO:0000256" key="7">
    <source>
        <dbReference type="ARBA" id="ARBA00022723"/>
    </source>
</evidence>
<keyword evidence="10 12" id="KW-0408">Iron</keyword>
<dbReference type="PANTHER" id="PTHR30365">
    <property type="entry name" value="CYTOCHROME D UBIQUINOL OXIDASE"/>
    <property type="match status" value="1"/>
</dbReference>
<evidence type="ECO:0000256" key="10">
    <source>
        <dbReference type="ARBA" id="ARBA00023004"/>
    </source>
</evidence>
<proteinExistence type="inferred from homology"/>
<evidence type="ECO:0000313" key="14">
    <source>
        <dbReference type="Proteomes" id="UP000632740"/>
    </source>
</evidence>
<keyword evidence="9 12" id="KW-1133">Transmembrane helix</keyword>
<evidence type="ECO:0000313" key="13">
    <source>
        <dbReference type="EMBL" id="GIG19419.1"/>
    </source>
</evidence>
<feature type="transmembrane region" description="Helical" evidence="12">
    <location>
        <begin position="91"/>
        <end position="115"/>
    </location>
</feature>
<evidence type="ECO:0000256" key="1">
    <source>
        <dbReference type="ARBA" id="ARBA00004651"/>
    </source>
</evidence>
<evidence type="ECO:0000256" key="9">
    <source>
        <dbReference type="ARBA" id="ARBA00022989"/>
    </source>
</evidence>
<evidence type="ECO:0000256" key="6">
    <source>
        <dbReference type="ARBA" id="ARBA00022692"/>
    </source>
</evidence>
<evidence type="ECO:0000256" key="5">
    <source>
        <dbReference type="ARBA" id="ARBA00022617"/>
    </source>
</evidence>
<dbReference type="GO" id="GO:0019646">
    <property type="term" value="P:aerobic electron transport chain"/>
    <property type="evidence" value="ECO:0007669"/>
    <property type="project" value="InterPro"/>
</dbReference>
<protein>
    <submittedName>
        <fullName evidence="13">Cytochrome ubiquinol oxidase subunit I</fullName>
    </submittedName>
</protein>
<keyword evidence="5 12" id="KW-0349">Heme</keyword>
<feature type="transmembrane region" description="Helical" evidence="12">
    <location>
        <begin position="127"/>
        <end position="150"/>
    </location>
</feature>
<organism evidence="13 14">
    <name type="scientific">Cellulomonas chitinilytica</name>
    <dbReference type="NCBI Taxonomy" id="398759"/>
    <lineage>
        <taxon>Bacteria</taxon>
        <taxon>Bacillati</taxon>
        <taxon>Actinomycetota</taxon>
        <taxon>Actinomycetes</taxon>
        <taxon>Micrococcales</taxon>
        <taxon>Cellulomonadaceae</taxon>
        <taxon>Cellulomonas</taxon>
    </lineage>
</organism>
<name>A0A919U0R7_9CELL</name>
<keyword evidence="14" id="KW-1185">Reference proteome</keyword>
<evidence type="ECO:0000256" key="4">
    <source>
        <dbReference type="ARBA" id="ARBA00022475"/>
    </source>
</evidence>
<reference evidence="13" key="1">
    <citation type="submission" date="2021-01" db="EMBL/GenBank/DDBJ databases">
        <title>Whole genome shotgun sequence of Cellulomonas chitinilytica NBRC 110799.</title>
        <authorList>
            <person name="Komaki H."/>
            <person name="Tamura T."/>
        </authorList>
    </citation>
    <scope>NUCLEOTIDE SEQUENCE</scope>
    <source>
        <strain evidence="13">NBRC 110799</strain>
    </source>
</reference>
<comment type="similarity">
    <text evidence="2 12">Belongs to the cytochrome ubiquinol oxidase subunit 1 family.</text>
</comment>
<evidence type="ECO:0000256" key="8">
    <source>
        <dbReference type="ARBA" id="ARBA00022982"/>
    </source>
</evidence>
<evidence type="ECO:0000256" key="2">
    <source>
        <dbReference type="ARBA" id="ARBA00009819"/>
    </source>
</evidence>
<evidence type="ECO:0000256" key="3">
    <source>
        <dbReference type="ARBA" id="ARBA00022448"/>
    </source>
</evidence>
<dbReference type="Proteomes" id="UP000632740">
    <property type="component" value="Unassembled WGS sequence"/>
</dbReference>
<dbReference type="GO" id="GO:0070069">
    <property type="term" value="C:cytochrome complex"/>
    <property type="evidence" value="ECO:0007669"/>
    <property type="project" value="UniProtKB-UniRule"/>
</dbReference>
<dbReference type="AlphaFoldDB" id="A0A919U0R7"/>
<feature type="transmembrane region" description="Helical" evidence="12">
    <location>
        <begin position="183"/>
        <end position="206"/>
    </location>
</feature>
<feature type="transmembrane region" description="Helical" evidence="12">
    <location>
        <begin position="335"/>
        <end position="355"/>
    </location>
</feature>
<sequence>MSALDLARLQFASTSIYHFLFVPITIGLAFLVAVLHTLWFRSGHADHRRLTRFFGTLLLINVAVGVVTGLVQEFQFGMNWSAYSRFVGDVFGAPLAMEGLAAFFLESTFIGLWVFGWRVLPPRVHLLSAWLVALGAAGSAAFIMAANSWMQHPVGYTVDPSTGRPRLSDIGAVMTNPVFLWGYLHVLLAAAVTGTTVMLAVSAWYLRRGRDVELFTRSAKLSLAVLLPAILLTLGVGSHLGVIEATYQPMKISAAEAQWTDCGPCSFSAFQVGGGNDDQDPTKIIEIPHLLSLLATGTWNGSVQGLNELNAQYQEEFGPGSYVPNVFVQYWSMRVMAYLGSLAALLALWGVWVWWRGRLPTARVFLWVATWAAVAPLVMNTAGWMLTENGRQPWIVQGLMRTADGVSPSVSTTEIVLSLVVFYGVFLLLGAVNVFLMLRFARRGLELEPDEPEHAGDDGQPRVPVLTF</sequence>
<keyword evidence="8 12" id="KW-0249">Electron transport</keyword>
<dbReference type="EMBL" id="BONK01000001">
    <property type="protein sequence ID" value="GIG19419.1"/>
    <property type="molecule type" value="Genomic_DNA"/>
</dbReference>
<feature type="transmembrane region" description="Helical" evidence="12">
    <location>
        <begin position="16"/>
        <end position="40"/>
    </location>
</feature>
<keyword evidence="6 12" id="KW-0812">Transmembrane</keyword>
<dbReference type="PANTHER" id="PTHR30365:SF15">
    <property type="entry name" value="CYTOCHROME BD UBIQUINOL OXIDASE SUBUNIT 1"/>
    <property type="match status" value="1"/>
</dbReference>
<dbReference type="InterPro" id="IPR002585">
    <property type="entry name" value="Cyt-d_ubiquinol_oxidase_su_1"/>
</dbReference>
<gene>
    <name evidence="13" type="primary">cydA</name>
    <name evidence="13" type="ORF">Cch01nite_01430</name>
</gene>
<comment type="caution">
    <text evidence="13">The sequence shown here is derived from an EMBL/GenBank/DDBJ whole genome shotgun (WGS) entry which is preliminary data.</text>
</comment>
<dbReference type="GO" id="GO:0009055">
    <property type="term" value="F:electron transfer activity"/>
    <property type="evidence" value="ECO:0007669"/>
    <property type="project" value="UniProtKB-UniRule"/>
</dbReference>
<comment type="subcellular location">
    <subcellularLocation>
        <location evidence="1">Cell membrane</location>
        <topology evidence="1">Multi-pass membrane protein</topology>
    </subcellularLocation>
</comment>
<keyword evidence="3 12" id="KW-0813">Transport</keyword>
<keyword evidence="4 12" id="KW-1003">Cell membrane</keyword>
<keyword evidence="11 12" id="KW-0472">Membrane</keyword>
<feature type="transmembrane region" description="Helical" evidence="12">
    <location>
        <begin position="218"/>
        <end position="240"/>
    </location>
</feature>
<dbReference type="Pfam" id="PF01654">
    <property type="entry name" value="Cyt_bd_oxida_I"/>
    <property type="match status" value="1"/>
</dbReference>
<feature type="transmembrane region" description="Helical" evidence="12">
    <location>
        <begin position="52"/>
        <end position="71"/>
    </location>
</feature>
<evidence type="ECO:0000256" key="12">
    <source>
        <dbReference type="PIRNR" id="PIRNR006446"/>
    </source>
</evidence>
<evidence type="ECO:0000256" key="11">
    <source>
        <dbReference type="ARBA" id="ARBA00023136"/>
    </source>
</evidence>
<feature type="transmembrane region" description="Helical" evidence="12">
    <location>
        <begin position="415"/>
        <end position="438"/>
    </location>
</feature>
<dbReference type="GO" id="GO:0005886">
    <property type="term" value="C:plasma membrane"/>
    <property type="evidence" value="ECO:0007669"/>
    <property type="project" value="UniProtKB-SubCell"/>
</dbReference>
<dbReference type="GO" id="GO:0046872">
    <property type="term" value="F:metal ion binding"/>
    <property type="evidence" value="ECO:0007669"/>
    <property type="project" value="UniProtKB-UniRule"/>
</dbReference>
<feature type="transmembrane region" description="Helical" evidence="12">
    <location>
        <begin position="364"/>
        <end position="386"/>
    </location>
</feature>